<keyword evidence="2" id="KW-0812">Transmembrane</keyword>
<gene>
    <name evidence="3" type="ORF">E3C22_21215</name>
</gene>
<reference evidence="3 4" key="1">
    <citation type="submission" date="2019-03" db="EMBL/GenBank/DDBJ databases">
        <title>Jiella endophytica sp. nov., a novel endophytic bacterium isolated from root of Ficus microcarpa Linn. f.</title>
        <authorList>
            <person name="Tuo L."/>
        </authorList>
    </citation>
    <scope>NUCLEOTIDE SEQUENCE [LARGE SCALE GENOMIC DNA]</scope>
    <source>
        <strain evidence="3 4">CBS5Q-3</strain>
    </source>
</reference>
<feature type="transmembrane region" description="Helical" evidence="2">
    <location>
        <begin position="141"/>
        <end position="160"/>
    </location>
</feature>
<protein>
    <submittedName>
        <fullName evidence="3">DUF1499 domain-containing protein</fullName>
    </submittedName>
</protein>
<organism evidence="3 4">
    <name type="scientific">Jiella endophytica</name>
    <dbReference type="NCBI Taxonomy" id="2558362"/>
    <lineage>
        <taxon>Bacteria</taxon>
        <taxon>Pseudomonadati</taxon>
        <taxon>Pseudomonadota</taxon>
        <taxon>Alphaproteobacteria</taxon>
        <taxon>Hyphomicrobiales</taxon>
        <taxon>Aurantimonadaceae</taxon>
        <taxon>Jiella</taxon>
    </lineage>
</organism>
<sequence>MRIGVRRRIISFGSPKLYAVLRQGSAPTIFPLQCDLIRRDYSIGRKIGIDFRKVRCVDSISYGVFCASIRTYGALDPRAVSRRLSKGRETAAGPHRHRCMGGESAGPSGGTSEAPAPLIPLSTGAVAPMSRVSRYHPRRRSIAVGVLGVTAVVAGGFVIAGPKRVWEWIGGPADQGPVDFDHLVRRRVPNDALACSKGTCRQRVDFELPHFDAAPQLIMARFDPVVIAMGQGKRVDDGRDETYRRYVFRSRVLEFPDTLDARATIAGDGRTALKLYSRSLLGRGDFGANRQRLRRIAADLERTSGPNRQIGRAPAAAALR</sequence>
<keyword evidence="2" id="KW-0472">Membrane</keyword>
<evidence type="ECO:0000256" key="2">
    <source>
        <dbReference type="SAM" id="Phobius"/>
    </source>
</evidence>
<evidence type="ECO:0000313" key="3">
    <source>
        <dbReference type="EMBL" id="TFF18744.1"/>
    </source>
</evidence>
<dbReference type="AlphaFoldDB" id="A0A4Y8RAF4"/>
<evidence type="ECO:0000256" key="1">
    <source>
        <dbReference type="SAM" id="MobiDB-lite"/>
    </source>
</evidence>
<keyword evidence="2" id="KW-1133">Transmembrane helix</keyword>
<dbReference type="Pfam" id="PF07386">
    <property type="entry name" value="DUF1499"/>
    <property type="match status" value="1"/>
</dbReference>
<evidence type="ECO:0000313" key="4">
    <source>
        <dbReference type="Proteomes" id="UP000298179"/>
    </source>
</evidence>
<keyword evidence="4" id="KW-1185">Reference proteome</keyword>
<dbReference type="InterPro" id="IPR010865">
    <property type="entry name" value="DUF1499"/>
</dbReference>
<accession>A0A4Y8RAF4</accession>
<name>A0A4Y8RAF4_9HYPH</name>
<proteinExistence type="predicted"/>
<dbReference type="Proteomes" id="UP000298179">
    <property type="component" value="Unassembled WGS sequence"/>
</dbReference>
<dbReference type="EMBL" id="SOZD01000008">
    <property type="protein sequence ID" value="TFF18744.1"/>
    <property type="molecule type" value="Genomic_DNA"/>
</dbReference>
<comment type="caution">
    <text evidence="3">The sequence shown here is derived from an EMBL/GenBank/DDBJ whole genome shotgun (WGS) entry which is preliminary data.</text>
</comment>
<dbReference type="OrthoDB" id="8479024at2"/>
<feature type="region of interest" description="Disordered" evidence="1">
    <location>
        <begin position="87"/>
        <end position="114"/>
    </location>
</feature>